<reference evidence="3" key="1">
    <citation type="journal article" date="2019" name="Int. J. Syst. Evol. Microbiol.">
        <title>The Global Catalogue of Microorganisms (GCM) 10K type strain sequencing project: providing services to taxonomists for standard genome sequencing and annotation.</title>
        <authorList>
            <consortium name="The Broad Institute Genomics Platform"/>
            <consortium name="The Broad Institute Genome Sequencing Center for Infectious Disease"/>
            <person name="Wu L."/>
            <person name="Ma J."/>
        </authorList>
    </citation>
    <scope>NUCLEOTIDE SEQUENCE [LARGE SCALE GENOMIC DNA]</scope>
    <source>
        <strain evidence="3">JCM 17555</strain>
    </source>
</reference>
<feature type="domain" description="PD-(D/E)XK endonuclease-like" evidence="1">
    <location>
        <begin position="39"/>
        <end position="153"/>
    </location>
</feature>
<sequence length="183" mass="20502">MGLIQVPLGSAGKGVFSLGALHTYQVELEFWFETRAVDSRALDALLNRHTVSGAHRPALASMTLNGMLKGFIDLVFEHEGRYFVLDYKSNYLGAGDAAYTSEAMQAAILEKRYDLQFVLYLLALHRLLRSRLQDYDYERDVGGAIYFFLRGYESSTRGVFIEKPPLAVIEALDSLFCGEEAMA</sequence>
<dbReference type="RefSeq" id="WP_344802624.1">
    <property type="nucleotide sequence ID" value="NZ_BAABBO010000001.1"/>
</dbReference>
<dbReference type="Gene3D" id="3.90.320.10">
    <property type="match status" value="1"/>
</dbReference>
<name>A0ABP7NJF7_9GAMM</name>
<dbReference type="Proteomes" id="UP001501337">
    <property type="component" value="Unassembled WGS sequence"/>
</dbReference>
<dbReference type="Pfam" id="PF12705">
    <property type="entry name" value="PDDEXK_1"/>
    <property type="match status" value="1"/>
</dbReference>
<dbReference type="CDD" id="cd22352">
    <property type="entry name" value="RecB_C-like"/>
    <property type="match status" value="1"/>
</dbReference>
<keyword evidence="3" id="KW-1185">Reference proteome</keyword>
<dbReference type="SUPFAM" id="SSF52980">
    <property type="entry name" value="Restriction endonuclease-like"/>
    <property type="match status" value="1"/>
</dbReference>
<evidence type="ECO:0000313" key="2">
    <source>
        <dbReference type="EMBL" id="GAA3947462.1"/>
    </source>
</evidence>
<proteinExistence type="predicted"/>
<dbReference type="EMBL" id="BAABBO010000001">
    <property type="protein sequence ID" value="GAA3947462.1"/>
    <property type="molecule type" value="Genomic_DNA"/>
</dbReference>
<comment type="caution">
    <text evidence="2">The sequence shown here is derived from an EMBL/GenBank/DDBJ whole genome shotgun (WGS) entry which is preliminary data.</text>
</comment>
<evidence type="ECO:0000259" key="1">
    <source>
        <dbReference type="Pfam" id="PF12705"/>
    </source>
</evidence>
<organism evidence="2 3">
    <name type="scientific">Allohahella marinimesophila</name>
    <dbReference type="NCBI Taxonomy" id="1054972"/>
    <lineage>
        <taxon>Bacteria</taxon>
        <taxon>Pseudomonadati</taxon>
        <taxon>Pseudomonadota</taxon>
        <taxon>Gammaproteobacteria</taxon>
        <taxon>Oceanospirillales</taxon>
        <taxon>Hahellaceae</taxon>
        <taxon>Allohahella</taxon>
    </lineage>
</organism>
<gene>
    <name evidence="2" type="ORF">GCM10022278_03340</name>
</gene>
<dbReference type="InterPro" id="IPR011335">
    <property type="entry name" value="Restrct_endonuc-II-like"/>
</dbReference>
<dbReference type="InterPro" id="IPR011604">
    <property type="entry name" value="PDDEXK-like_dom_sf"/>
</dbReference>
<dbReference type="InterPro" id="IPR038726">
    <property type="entry name" value="PDDEXK_AddAB-type"/>
</dbReference>
<accession>A0ABP7NJF7</accession>
<evidence type="ECO:0000313" key="3">
    <source>
        <dbReference type="Proteomes" id="UP001501337"/>
    </source>
</evidence>
<protein>
    <recommendedName>
        <fullName evidence="1">PD-(D/E)XK endonuclease-like domain-containing protein</fullName>
    </recommendedName>
</protein>